<evidence type="ECO:0000256" key="6">
    <source>
        <dbReference type="ARBA" id="ARBA00022679"/>
    </source>
</evidence>
<protein>
    <recommendedName>
        <fullName evidence="3">histidine kinase</fullName>
        <ecNumber evidence="3">2.7.13.3</ecNumber>
    </recommendedName>
</protein>
<dbReference type="GO" id="GO:0004721">
    <property type="term" value="F:phosphoprotein phosphatase activity"/>
    <property type="evidence" value="ECO:0007669"/>
    <property type="project" value="TreeGrafter"/>
</dbReference>
<evidence type="ECO:0000256" key="10">
    <source>
        <dbReference type="ARBA" id="ARBA00023012"/>
    </source>
</evidence>
<dbReference type="Pfam" id="PF00989">
    <property type="entry name" value="PAS"/>
    <property type="match status" value="1"/>
</dbReference>
<feature type="transmembrane region" description="Helical" evidence="12">
    <location>
        <begin position="12"/>
        <end position="31"/>
    </location>
</feature>
<evidence type="ECO:0000313" key="17">
    <source>
        <dbReference type="Proteomes" id="UP000535491"/>
    </source>
</evidence>
<dbReference type="NCBIfam" id="NF046044">
    <property type="entry name" value="PnpS"/>
    <property type="match status" value="1"/>
</dbReference>
<dbReference type="PROSITE" id="PS50885">
    <property type="entry name" value="HAMP"/>
    <property type="match status" value="1"/>
</dbReference>
<dbReference type="Gene3D" id="3.30.565.10">
    <property type="entry name" value="Histidine kinase-like ATPase, C-terminal domain"/>
    <property type="match status" value="1"/>
</dbReference>
<keyword evidence="12" id="KW-1133">Transmembrane helix</keyword>
<name>A0A7W1WT11_9BACL</name>
<dbReference type="SMART" id="SM00388">
    <property type="entry name" value="HisKA"/>
    <property type="match status" value="1"/>
</dbReference>
<evidence type="ECO:0000256" key="5">
    <source>
        <dbReference type="ARBA" id="ARBA00022553"/>
    </source>
</evidence>
<keyword evidence="17" id="KW-1185">Reference proteome</keyword>
<evidence type="ECO:0000256" key="4">
    <source>
        <dbReference type="ARBA" id="ARBA00022475"/>
    </source>
</evidence>
<dbReference type="NCBIfam" id="TIGR00229">
    <property type="entry name" value="sensory_box"/>
    <property type="match status" value="1"/>
</dbReference>
<keyword evidence="11 12" id="KW-0472">Membrane</keyword>
<reference evidence="16 17" key="1">
    <citation type="submission" date="2020-07" db="EMBL/GenBank/DDBJ databases">
        <authorList>
            <person name="Feng H."/>
        </authorList>
    </citation>
    <scope>NUCLEOTIDE SEQUENCE [LARGE SCALE GENOMIC DNA]</scope>
    <source>
        <strain evidence="17">s-10</strain>
    </source>
</reference>
<dbReference type="CDD" id="cd00082">
    <property type="entry name" value="HisKA"/>
    <property type="match status" value="1"/>
</dbReference>
<dbReference type="Gene3D" id="1.10.287.130">
    <property type="match status" value="1"/>
</dbReference>
<dbReference type="PANTHER" id="PTHR45453:SF1">
    <property type="entry name" value="PHOSPHATE REGULON SENSOR PROTEIN PHOR"/>
    <property type="match status" value="1"/>
</dbReference>
<dbReference type="InterPro" id="IPR004358">
    <property type="entry name" value="Sig_transdc_His_kin-like_C"/>
</dbReference>
<proteinExistence type="predicted"/>
<evidence type="ECO:0000256" key="7">
    <source>
        <dbReference type="ARBA" id="ARBA00022741"/>
    </source>
</evidence>
<dbReference type="InterPro" id="IPR031967">
    <property type="entry name" value="PhoR_single_Cache-like_dom"/>
</dbReference>
<organism evidence="16 17">
    <name type="scientific">Paenactinomyces guangxiensis</name>
    <dbReference type="NCBI Taxonomy" id="1490290"/>
    <lineage>
        <taxon>Bacteria</taxon>
        <taxon>Bacillati</taxon>
        <taxon>Bacillota</taxon>
        <taxon>Bacilli</taxon>
        <taxon>Bacillales</taxon>
        <taxon>Thermoactinomycetaceae</taxon>
        <taxon>Paenactinomyces</taxon>
    </lineage>
</organism>
<dbReference type="PANTHER" id="PTHR45453">
    <property type="entry name" value="PHOSPHATE REGULON SENSOR PROTEIN PHOR"/>
    <property type="match status" value="1"/>
</dbReference>
<evidence type="ECO:0000259" key="14">
    <source>
        <dbReference type="PROSITE" id="PS50112"/>
    </source>
</evidence>
<keyword evidence="9" id="KW-0067">ATP-binding</keyword>
<dbReference type="Pfam" id="PF00512">
    <property type="entry name" value="HisKA"/>
    <property type="match status" value="1"/>
</dbReference>
<dbReference type="RefSeq" id="WP_181753034.1">
    <property type="nucleotide sequence ID" value="NZ_JACEIQ010000016.1"/>
</dbReference>
<dbReference type="GO" id="GO:0005524">
    <property type="term" value="F:ATP binding"/>
    <property type="evidence" value="ECO:0007669"/>
    <property type="project" value="UniProtKB-KW"/>
</dbReference>
<evidence type="ECO:0000256" key="9">
    <source>
        <dbReference type="ARBA" id="ARBA00022840"/>
    </source>
</evidence>
<evidence type="ECO:0000256" key="3">
    <source>
        <dbReference type="ARBA" id="ARBA00012438"/>
    </source>
</evidence>
<dbReference type="InterPro" id="IPR036890">
    <property type="entry name" value="HATPase_C_sf"/>
</dbReference>
<accession>A0A7W1WT11</accession>
<dbReference type="CDD" id="cd06225">
    <property type="entry name" value="HAMP"/>
    <property type="match status" value="1"/>
</dbReference>
<dbReference type="Pfam" id="PF16736">
    <property type="entry name" value="sCache_like"/>
    <property type="match status" value="1"/>
</dbReference>
<evidence type="ECO:0000313" key="16">
    <source>
        <dbReference type="EMBL" id="MBA4495510.1"/>
    </source>
</evidence>
<keyword evidence="5" id="KW-0597">Phosphoprotein</keyword>
<dbReference type="EC" id="2.7.13.3" evidence="3"/>
<dbReference type="SMART" id="SM00091">
    <property type="entry name" value="PAS"/>
    <property type="match status" value="1"/>
</dbReference>
<feature type="domain" description="HAMP" evidence="15">
    <location>
        <begin position="185"/>
        <end position="237"/>
    </location>
</feature>
<dbReference type="Gene3D" id="1.10.8.500">
    <property type="entry name" value="HAMP domain in histidine kinase"/>
    <property type="match status" value="1"/>
</dbReference>
<dbReference type="FunFam" id="3.30.565.10:FF:000006">
    <property type="entry name" value="Sensor histidine kinase WalK"/>
    <property type="match status" value="1"/>
</dbReference>
<keyword evidence="10" id="KW-0902">Two-component regulatory system</keyword>
<keyword evidence="7" id="KW-0547">Nucleotide-binding</keyword>
<dbReference type="SUPFAM" id="SSF47384">
    <property type="entry name" value="Homodimeric domain of signal transducing histidine kinase"/>
    <property type="match status" value="1"/>
</dbReference>
<dbReference type="InterPro" id="IPR003661">
    <property type="entry name" value="HisK_dim/P_dom"/>
</dbReference>
<keyword evidence="4" id="KW-1003">Cell membrane</keyword>
<dbReference type="GO" id="GO:0006355">
    <property type="term" value="P:regulation of DNA-templated transcription"/>
    <property type="evidence" value="ECO:0007669"/>
    <property type="project" value="InterPro"/>
</dbReference>
<dbReference type="Pfam" id="PF00672">
    <property type="entry name" value="HAMP"/>
    <property type="match status" value="1"/>
</dbReference>
<keyword evidence="8" id="KW-0418">Kinase</keyword>
<dbReference type="CDD" id="cd00130">
    <property type="entry name" value="PAS"/>
    <property type="match status" value="1"/>
</dbReference>
<sequence>MRSLRARITGSFLLLIGCSVLGTGIFVALLLKSSYLDSLTSRLVKESKMLAETIEWERSLKDPASFQHQADVYGKTLGARVTFFDAKGSVLGDSAEGTEKRVNGKMFPEVGQALRNQGTDPTEIRNDFLHAAQPVVRDGKVIGAIRISLDIEEVNQSLRRVWFSLAGGLIIAYSLAAFFSSRIAGGVTRPLEEITQVAVDIAQKRIHRRVQQTGNDEVARLGQAINRMAHSLQNQMETIRKSERRLGSVIETMESGLVMVDSTGRISLANRAFERMFGIPASDLIGGSYKRLTYPYDLSALITECAETGVRFRQEIHLYYPEERMLEASLVPMWVEKNGMGVVIVVHDLTAIRRLEQLRRDFVANVSHELKTPITSIRGFAETLLDGAMYDPDACREFLQIINDESLRLQRLIGDLLDLSRIESKELPIRMETIPVQTLVQSAVKTIEDQIRLNEQTLHVQIAEPFEIQVDPDRFRQIILNLLSNAMTYTPKGGSITLAVNRQKHHWTLRVSDTGVGIPEADLPRIFERFYRVDKARARDSGGTGLGLAIVKHLVEVHHGEIKVESTVGKGTTFTLTFPLDQKGEKGL</sequence>
<dbReference type="CDD" id="cd00075">
    <property type="entry name" value="HATPase"/>
    <property type="match status" value="1"/>
</dbReference>
<dbReference type="InterPro" id="IPR003660">
    <property type="entry name" value="HAMP_dom"/>
</dbReference>
<evidence type="ECO:0000256" key="11">
    <source>
        <dbReference type="ARBA" id="ARBA00023136"/>
    </source>
</evidence>
<dbReference type="GO" id="GO:0000155">
    <property type="term" value="F:phosphorelay sensor kinase activity"/>
    <property type="evidence" value="ECO:0007669"/>
    <property type="project" value="InterPro"/>
</dbReference>
<dbReference type="Pfam" id="PF02518">
    <property type="entry name" value="HATPase_c"/>
    <property type="match status" value="1"/>
</dbReference>
<comment type="caution">
    <text evidence="16">The sequence shown here is derived from an EMBL/GenBank/DDBJ whole genome shotgun (WGS) entry which is preliminary data.</text>
</comment>
<evidence type="ECO:0000256" key="2">
    <source>
        <dbReference type="ARBA" id="ARBA00004651"/>
    </source>
</evidence>
<dbReference type="PRINTS" id="PR00344">
    <property type="entry name" value="BCTRLSENSOR"/>
</dbReference>
<dbReference type="InterPro" id="IPR003594">
    <property type="entry name" value="HATPase_dom"/>
</dbReference>
<gene>
    <name evidence="16" type="ORF">H1191_14495</name>
</gene>
<dbReference type="Proteomes" id="UP000535491">
    <property type="component" value="Unassembled WGS sequence"/>
</dbReference>
<evidence type="ECO:0000256" key="8">
    <source>
        <dbReference type="ARBA" id="ARBA00022777"/>
    </source>
</evidence>
<comment type="catalytic activity">
    <reaction evidence="1">
        <text>ATP + protein L-histidine = ADP + protein N-phospho-L-histidine.</text>
        <dbReference type="EC" id="2.7.13.3"/>
    </reaction>
</comment>
<evidence type="ECO:0000259" key="13">
    <source>
        <dbReference type="PROSITE" id="PS50109"/>
    </source>
</evidence>
<dbReference type="PROSITE" id="PS50109">
    <property type="entry name" value="HIS_KIN"/>
    <property type="match status" value="1"/>
</dbReference>
<dbReference type="PROSITE" id="PS50112">
    <property type="entry name" value="PAS"/>
    <property type="match status" value="1"/>
</dbReference>
<dbReference type="SMART" id="SM00304">
    <property type="entry name" value="HAMP"/>
    <property type="match status" value="1"/>
</dbReference>
<dbReference type="GO" id="GO:0005886">
    <property type="term" value="C:plasma membrane"/>
    <property type="evidence" value="ECO:0007669"/>
    <property type="project" value="UniProtKB-SubCell"/>
</dbReference>
<keyword evidence="6" id="KW-0808">Transferase</keyword>
<dbReference type="SUPFAM" id="SSF55874">
    <property type="entry name" value="ATPase domain of HSP90 chaperone/DNA topoisomerase II/histidine kinase"/>
    <property type="match status" value="1"/>
</dbReference>
<feature type="domain" description="PAS" evidence="14">
    <location>
        <begin position="242"/>
        <end position="301"/>
    </location>
</feature>
<dbReference type="FunFam" id="1.10.287.130:FF:000008">
    <property type="entry name" value="Two-component sensor histidine kinase"/>
    <property type="match status" value="1"/>
</dbReference>
<evidence type="ECO:0000256" key="12">
    <source>
        <dbReference type="SAM" id="Phobius"/>
    </source>
</evidence>
<keyword evidence="12" id="KW-0812">Transmembrane</keyword>
<evidence type="ECO:0000256" key="1">
    <source>
        <dbReference type="ARBA" id="ARBA00000085"/>
    </source>
</evidence>
<dbReference type="SMART" id="SM00387">
    <property type="entry name" value="HATPase_c"/>
    <property type="match status" value="1"/>
</dbReference>
<dbReference type="InterPro" id="IPR005467">
    <property type="entry name" value="His_kinase_dom"/>
</dbReference>
<dbReference type="InterPro" id="IPR036097">
    <property type="entry name" value="HisK_dim/P_sf"/>
</dbReference>
<dbReference type="EMBL" id="JACEIQ010000016">
    <property type="protein sequence ID" value="MBA4495510.1"/>
    <property type="molecule type" value="Genomic_DNA"/>
</dbReference>
<dbReference type="GO" id="GO:0016036">
    <property type="term" value="P:cellular response to phosphate starvation"/>
    <property type="evidence" value="ECO:0007669"/>
    <property type="project" value="TreeGrafter"/>
</dbReference>
<evidence type="ECO:0000259" key="15">
    <source>
        <dbReference type="PROSITE" id="PS50885"/>
    </source>
</evidence>
<dbReference type="InterPro" id="IPR050351">
    <property type="entry name" value="BphY/WalK/GraS-like"/>
</dbReference>
<dbReference type="AlphaFoldDB" id="A0A7W1WT11"/>
<dbReference type="InterPro" id="IPR013767">
    <property type="entry name" value="PAS_fold"/>
</dbReference>
<dbReference type="SUPFAM" id="SSF158472">
    <property type="entry name" value="HAMP domain-like"/>
    <property type="match status" value="1"/>
</dbReference>
<comment type="subcellular location">
    <subcellularLocation>
        <location evidence="2">Cell membrane</location>
        <topology evidence="2">Multi-pass membrane protein</topology>
    </subcellularLocation>
</comment>
<dbReference type="InterPro" id="IPR000014">
    <property type="entry name" value="PAS"/>
</dbReference>
<dbReference type="Gene3D" id="3.30.450.20">
    <property type="entry name" value="PAS domain"/>
    <property type="match status" value="2"/>
</dbReference>
<dbReference type="SUPFAM" id="SSF55785">
    <property type="entry name" value="PYP-like sensor domain (PAS domain)"/>
    <property type="match status" value="1"/>
</dbReference>
<dbReference type="InterPro" id="IPR035965">
    <property type="entry name" value="PAS-like_dom_sf"/>
</dbReference>
<feature type="domain" description="Histidine kinase" evidence="13">
    <location>
        <begin position="365"/>
        <end position="582"/>
    </location>
</feature>
<dbReference type="PROSITE" id="PS51257">
    <property type="entry name" value="PROKAR_LIPOPROTEIN"/>
    <property type="match status" value="1"/>
</dbReference>